<dbReference type="Pfam" id="PF06048">
    <property type="entry name" value="DUF927"/>
    <property type="match status" value="1"/>
</dbReference>
<evidence type="ECO:0000313" key="2">
    <source>
        <dbReference type="EMBL" id="HAF7637651.1"/>
    </source>
</evidence>
<dbReference type="EMBL" id="DAAWFE010000134">
    <property type="protein sequence ID" value="HAF7637651.1"/>
    <property type="molecule type" value="Genomic_DNA"/>
</dbReference>
<sequence>MKRAPFLCKQSPDRTLEVVILAGSLAWETSRVWRKDPDREDDVPPMVLGPNELADLSNLTIIRPDTLYVRVLRTGDISEEDLLKIAVKLAHAGVQMARLMSPDGELLENWTGQLERLRQERPSDILPDHFRLDEEALWFDKLTERRDGESDVQPQRICSPLRVTAITCDSHDGSYGRLLEWHTTT</sequence>
<comment type="caution">
    <text evidence="2">The sequence shown here is derived from an EMBL/GenBank/DDBJ whole genome shotgun (WGS) entry which is preliminary data.</text>
</comment>
<dbReference type="InterPro" id="IPR009270">
    <property type="entry name" value="DUF927"/>
</dbReference>
<dbReference type="AlphaFoldDB" id="A0A752PLF2"/>
<accession>A0A752PLF2</accession>
<feature type="domain" description="DUF927" evidence="1">
    <location>
        <begin position="130"/>
        <end position="184"/>
    </location>
</feature>
<proteinExistence type="predicted"/>
<evidence type="ECO:0000259" key="1">
    <source>
        <dbReference type="Pfam" id="PF06048"/>
    </source>
</evidence>
<protein>
    <submittedName>
        <fullName evidence="2">DUF927 domain-containing protein</fullName>
    </submittedName>
</protein>
<feature type="non-terminal residue" evidence="2">
    <location>
        <position position="185"/>
    </location>
</feature>
<name>A0A752PLF2_SALTM</name>
<reference evidence="2" key="1">
    <citation type="journal article" date="2018" name="Genome Biol.">
        <title>SKESA: strategic k-mer extension for scrupulous assemblies.</title>
        <authorList>
            <person name="Souvorov A."/>
            <person name="Agarwala R."/>
            <person name="Lipman D.J."/>
        </authorList>
    </citation>
    <scope>NUCLEOTIDE SEQUENCE</scope>
    <source>
        <strain evidence="2">1694</strain>
    </source>
</reference>
<reference evidence="2" key="2">
    <citation type="submission" date="2018-07" db="EMBL/GenBank/DDBJ databases">
        <authorList>
            <consortium name="NCBI Pathogen Detection Project"/>
        </authorList>
    </citation>
    <scope>NUCLEOTIDE SEQUENCE</scope>
    <source>
        <strain evidence="2">1694</strain>
    </source>
</reference>
<organism evidence="2">
    <name type="scientific">Salmonella typhimurium</name>
    <dbReference type="NCBI Taxonomy" id="90371"/>
    <lineage>
        <taxon>Bacteria</taxon>
        <taxon>Pseudomonadati</taxon>
        <taxon>Pseudomonadota</taxon>
        <taxon>Gammaproteobacteria</taxon>
        <taxon>Enterobacterales</taxon>
        <taxon>Enterobacteriaceae</taxon>
        <taxon>Salmonella</taxon>
    </lineage>
</organism>
<gene>
    <name evidence="2" type="ORF">G9304_004706</name>
</gene>